<proteinExistence type="predicted"/>
<accession>A0A7R9MJE5</accession>
<dbReference type="Proteomes" id="UP000728032">
    <property type="component" value="Unassembled WGS sequence"/>
</dbReference>
<organism evidence="1">
    <name type="scientific">Oppiella nova</name>
    <dbReference type="NCBI Taxonomy" id="334625"/>
    <lineage>
        <taxon>Eukaryota</taxon>
        <taxon>Metazoa</taxon>
        <taxon>Ecdysozoa</taxon>
        <taxon>Arthropoda</taxon>
        <taxon>Chelicerata</taxon>
        <taxon>Arachnida</taxon>
        <taxon>Acari</taxon>
        <taxon>Acariformes</taxon>
        <taxon>Sarcoptiformes</taxon>
        <taxon>Oribatida</taxon>
        <taxon>Brachypylina</taxon>
        <taxon>Oppioidea</taxon>
        <taxon>Oppiidae</taxon>
        <taxon>Oppiella</taxon>
    </lineage>
</organism>
<gene>
    <name evidence="1" type="ORF">ONB1V03_LOCUS17877</name>
</gene>
<protein>
    <submittedName>
        <fullName evidence="1">Uncharacterized protein</fullName>
    </submittedName>
</protein>
<sequence length="82" mass="9325">MCAILFSTTTGPLWPGCDPQYEFTNNTYPGNSCLHCDKRFSYKTTLHSRILSCEPLSDPTLKGFRRERVSILRVRPGKGFPL</sequence>
<dbReference type="EMBL" id="CAJPVJ010023251">
    <property type="protein sequence ID" value="CAG2178452.1"/>
    <property type="molecule type" value="Genomic_DNA"/>
</dbReference>
<dbReference type="EMBL" id="OC938076">
    <property type="protein sequence ID" value="CAD7661316.1"/>
    <property type="molecule type" value="Genomic_DNA"/>
</dbReference>
<name>A0A7R9MJE5_9ACAR</name>
<dbReference type="AlphaFoldDB" id="A0A7R9MJE5"/>
<reference evidence="1" key="1">
    <citation type="submission" date="2020-11" db="EMBL/GenBank/DDBJ databases">
        <authorList>
            <person name="Tran Van P."/>
        </authorList>
    </citation>
    <scope>NUCLEOTIDE SEQUENCE</scope>
</reference>
<keyword evidence="2" id="KW-1185">Reference proteome</keyword>
<evidence type="ECO:0000313" key="1">
    <source>
        <dbReference type="EMBL" id="CAD7661316.1"/>
    </source>
</evidence>
<evidence type="ECO:0000313" key="2">
    <source>
        <dbReference type="Proteomes" id="UP000728032"/>
    </source>
</evidence>
<dbReference type="OrthoDB" id="6077919at2759"/>